<dbReference type="PANTHER" id="PTHR20857">
    <property type="entry name" value="THIAMINE-PHOSPHATE PYROPHOSPHORYLASE"/>
    <property type="match status" value="1"/>
</dbReference>
<feature type="binding site" evidence="9">
    <location>
        <position position="82"/>
    </location>
    <ligand>
        <name>Mg(2+)</name>
        <dbReference type="ChEBI" id="CHEBI:18420"/>
    </ligand>
</feature>
<feature type="binding site" evidence="9">
    <location>
        <position position="100"/>
    </location>
    <ligand>
        <name>4-amino-2-methyl-5-(diphosphooxymethyl)pyrimidine</name>
        <dbReference type="ChEBI" id="CHEBI:57841"/>
    </ligand>
</feature>
<evidence type="ECO:0000256" key="3">
    <source>
        <dbReference type="ARBA" id="ARBA00022723"/>
    </source>
</evidence>
<organism evidence="13 14">
    <name type="scientific">Tigheibacillus halophilus</name>
    <dbReference type="NCBI Taxonomy" id="361280"/>
    <lineage>
        <taxon>Bacteria</taxon>
        <taxon>Bacillati</taxon>
        <taxon>Bacillota</taxon>
        <taxon>Bacilli</taxon>
        <taxon>Bacillales</taxon>
        <taxon>Bacillaceae</taxon>
        <taxon>Tigheibacillus</taxon>
    </lineage>
</organism>
<feature type="binding site" evidence="9">
    <location>
        <position position="129"/>
    </location>
    <ligand>
        <name>4-amino-2-methyl-5-(diphosphooxymethyl)pyrimidine</name>
        <dbReference type="ChEBI" id="CHEBI:57841"/>
    </ligand>
</feature>
<evidence type="ECO:0000256" key="9">
    <source>
        <dbReference type="HAMAP-Rule" id="MF_00097"/>
    </source>
</evidence>
<feature type="domain" description="Thiamine phosphate synthase/TenI" evidence="12">
    <location>
        <begin position="3"/>
        <end position="181"/>
    </location>
</feature>
<reference evidence="13 14" key="1">
    <citation type="submission" date="2023-10" db="EMBL/GenBank/DDBJ databases">
        <title>Virgibacillus halophilus 5B73C genome.</title>
        <authorList>
            <person name="Miliotis G."/>
            <person name="Sengupta P."/>
            <person name="Hameed A."/>
            <person name="Chuvochina M."/>
            <person name="Mcdonagh F."/>
            <person name="Simpson A.C."/>
            <person name="Singh N.K."/>
            <person name="Rekha P.D."/>
            <person name="Raman K."/>
            <person name="Hugenholtz P."/>
            <person name="Venkateswaran K."/>
        </authorList>
    </citation>
    <scope>NUCLEOTIDE SEQUENCE [LARGE SCALE GENOMIC DNA]</scope>
    <source>
        <strain evidence="13 14">5B73C</strain>
    </source>
</reference>
<dbReference type="Pfam" id="PF02581">
    <property type="entry name" value="TMP-TENI"/>
    <property type="match status" value="1"/>
</dbReference>
<protein>
    <recommendedName>
        <fullName evidence="9">Thiamine-phosphate synthase</fullName>
        <shortName evidence="9">TP synthase</shortName>
        <shortName evidence="9">TPS</shortName>
        <ecNumber evidence="9">2.5.1.3</ecNumber>
    </recommendedName>
    <alternativeName>
        <fullName evidence="9">Thiamine-phosphate pyrophosphorylase</fullName>
        <shortName evidence="9">TMP pyrophosphorylase</shortName>
        <shortName evidence="9">TMP-PPase</shortName>
    </alternativeName>
</protein>
<dbReference type="NCBIfam" id="TIGR00693">
    <property type="entry name" value="thiE"/>
    <property type="match status" value="1"/>
</dbReference>
<dbReference type="InterPro" id="IPR036206">
    <property type="entry name" value="ThiamineP_synth_sf"/>
</dbReference>
<keyword evidence="2 9" id="KW-0808">Transferase</keyword>
<feature type="binding site" evidence="9">
    <location>
        <position position="63"/>
    </location>
    <ligand>
        <name>Mg(2+)</name>
        <dbReference type="ChEBI" id="CHEBI:18420"/>
    </ligand>
</feature>
<dbReference type="InterPro" id="IPR013785">
    <property type="entry name" value="Aldolase_TIM"/>
</dbReference>
<evidence type="ECO:0000256" key="10">
    <source>
        <dbReference type="RuleBase" id="RU003826"/>
    </source>
</evidence>
<dbReference type="HAMAP" id="MF_00097">
    <property type="entry name" value="TMP_synthase"/>
    <property type="match status" value="1"/>
</dbReference>
<evidence type="ECO:0000313" key="13">
    <source>
        <dbReference type="EMBL" id="MDY0396144.1"/>
    </source>
</evidence>
<comment type="pathway">
    <text evidence="1 9 11">Cofactor biosynthesis; thiamine diphosphate biosynthesis; thiamine phosphate from 4-amino-2-methyl-5-diphosphomethylpyrimidine and 4-methyl-5-(2-phosphoethyl)-thiazole: step 1/1.</text>
</comment>
<comment type="cofactor">
    <cofactor evidence="9">
        <name>Mg(2+)</name>
        <dbReference type="ChEBI" id="CHEBI:18420"/>
    </cofactor>
    <text evidence="9">Binds 1 Mg(2+) ion per subunit.</text>
</comment>
<comment type="function">
    <text evidence="9">Condenses 4-methyl-5-(beta-hydroxyethyl)thiazole monophosphate (THZ-P) and 2-methyl-4-amino-5-hydroxymethyl pyrimidine pyrophosphate (HMP-PP) to form thiamine monophosphate (TMP).</text>
</comment>
<dbReference type="EMBL" id="JAWDIP010000004">
    <property type="protein sequence ID" value="MDY0396144.1"/>
    <property type="molecule type" value="Genomic_DNA"/>
</dbReference>
<evidence type="ECO:0000256" key="5">
    <source>
        <dbReference type="ARBA" id="ARBA00022977"/>
    </source>
</evidence>
<dbReference type="CDD" id="cd00564">
    <property type="entry name" value="TMP_TenI"/>
    <property type="match status" value="1"/>
</dbReference>
<evidence type="ECO:0000256" key="11">
    <source>
        <dbReference type="RuleBase" id="RU004253"/>
    </source>
</evidence>
<dbReference type="Proteomes" id="UP001281447">
    <property type="component" value="Unassembled WGS sequence"/>
</dbReference>
<evidence type="ECO:0000259" key="12">
    <source>
        <dbReference type="Pfam" id="PF02581"/>
    </source>
</evidence>
<keyword evidence="3 9" id="KW-0479">Metal-binding</keyword>
<dbReference type="GO" id="GO:0004789">
    <property type="term" value="F:thiamine-phosphate diphosphorylase activity"/>
    <property type="evidence" value="ECO:0007669"/>
    <property type="project" value="UniProtKB-EC"/>
</dbReference>
<proteinExistence type="inferred from homology"/>
<feature type="binding site" evidence="9">
    <location>
        <position position="62"/>
    </location>
    <ligand>
        <name>4-amino-2-methyl-5-(diphosphooxymethyl)pyrimidine</name>
        <dbReference type="ChEBI" id="CHEBI:57841"/>
    </ligand>
</feature>
<keyword evidence="4 9" id="KW-0460">Magnesium</keyword>
<dbReference type="SUPFAM" id="SSF51391">
    <property type="entry name" value="Thiamin phosphate synthase"/>
    <property type="match status" value="1"/>
</dbReference>
<dbReference type="InterPro" id="IPR022998">
    <property type="entry name" value="ThiamineP_synth_TenI"/>
</dbReference>
<evidence type="ECO:0000256" key="2">
    <source>
        <dbReference type="ARBA" id="ARBA00022679"/>
    </source>
</evidence>
<name>A0ABU5CC57_9BACI</name>
<gene>
    <name evidence="9 13" type="primary">thiE</name>
    <name evidence="13" type="ORF">RWE15_19520</name>
</gene>
<feature type="binding site" evidence="9">
    <location>
        <position position="158"/>
    </location>
    <ligand>
        <name>2-[(2R,5Z)-2-carboxy-4-methylthiazol-5(2H)-ylidene]ethyl phosphate</name>
        <dbReference type="ChEBI" id="CHEBI:62899"/>
    </ligand>
</feature>
<evidence type="ECO:0000256" key="4">
    <source>
        <dbReference type="ARBA" id="ARBA00022842"/>
    </source>
</evidence>
<dbReference type="Gene3D" id="3.20.20.70">
    <property type="entry name" value="Aldolase class I"/>
    <property type="match status" value="1"/>
</dbReference>
<comment type="similarity">
    <text evidence="9 10">Belongs to the thiamine-phosphate synthase family.</text>
</comment>
<evidence type="ECO:0000256" key="6">
    <source>
        <dbReference type="ARBA" id="ARBA00047334"/>
    </source>
</evidence>
<keyword evidence="14" id="KW-1185">Reference proteome</keyword>
<feature type="binding site" evidence="9">
    <location>
        <begin position="126"/>
        <end position="128"/>
    </location>
    <ligand>
        <name>2-[(2R,5Z)-2-carboxy-4-methylthiazol-5(2H)-ylidene]ethyl phosphate</name>
        <dbReference type="ChEBI" id="CHEBI:62899"/>
    </ligand>
</feature>
<evidence type="ECO:0000313" key="14">
    <source>
        <dbReference type="Proteomes" id="UP001281447"/>
    </source>
</evidence>
<evidence type="ECO:0000256" key="8">
    <source>
        <dbReference type="ARBA" id="ARBA00047883"/>
    </source>
</evidence>
<dbReference type="EC" id="2.5.1.3" evidence="9"/>
<accession>A0ABU5CC57</accession>
<comment type="catalytic activity">
    <reaction evidence="6 9 10">
        <text>4-methyl-5-(2-phosphooxyethyl)-thiazole + 4-amino-2-methyl-5-(diphosphooxymethyl)pyrimidine + H(+) = thiamine phosphate + diphosphate</text>
        <dbReference type="Rhea" id="RHEA:22328"/>
        <dbReference type="ChEBI" id="CHEBI:15378"/>
        <dbReference type="ChEBI" id="CHEBI:33019"/>
        <dbReference type="ChEBI" id="CHEBI:37575"/>
        <dbReference type="ChEBI" id="CHEBI:57841"/>
        <dbReference type="ChEBI" id="CHEBI:58296"/>
        <dbReference type="EC" id="2.5.1.3"/>
    </reaction>
</comment>
<comment type="catalytic activity">
    <reaction evidence="7 9 10">
        <text>2-(2-carboxy-4-methylthiazol-5-yl)ethyl phosphate + 4-amino-2-methyl-5-(diphosphooxymethyl)pyrimidine + 2 H(+) = thiamine phosphate + CO2 + diphosphate</text>
        <dbReference type="Rhea" id="RHEA:47848"/>
        <dbReference type="ChEBI" id="CHEBI:15378"/>
        <dbReference type="ChEBI" id="CHEBI:16526"/>
        <dbReference type="ChEBI" id="CHEBI:33019"/>
        <dbReference type="ChEBI" id="CHEBI:37575"/>
        <dbReference type="ChEBI" id="CHEBI:57841"/>
        <dbReference type="ChEBI" id="CHEBI:62890"/>
        <dbReference type="EC" id="2.5.1.3"/>
    </reaction>
</comment>
<dbReference type="InterPro" id="IPR034291">
    <property type="entry name" value="TMP_synthase"/>
</dbReference>
<feature type="binding site" evidence="9">
    <location>
        <begin position="178"/>
        <end position="179"/>
    </location>
    <ligand>
        <name>2-[(2R,5Z)-2-carboxy-4-methylthiazol-5(2H)-ylidene]ethyl phosphate</name>
        <dbReference type="ChEBI" id="CHEBI:62899"/>
    </ligand>
</feature>
<dbReference type="PANTHER" id="PTHR20857:SF15">
    <property type="entry name" value="THIAMINE-PHOSPHATE SYNTHASE"/>
    <property type="match status" value="1"/>
</dbReference>
<keyword evidence="5 9" id="KW-0784">Thiamine biosynthesis</keyword>
<sequence length="194" mass="20798">MGTQNCIKQDPEQILREAISGGITAFQFREKGKGSLTGQAKIAMAMKLRDICYNEDIPFFINDDVDLIELLQVDGVHIGQDDISAAKIREKHPNLAIGLSVFNDAELAVSPLSLIDYIGAGPIYQTTSKEDAKQVTGTKWVESLRSKYPKLPIVGIGGIDTGNAAKVIEAGANGVAVISVITKADNIEEAVTNI</sequence>
<comment type="caution">
    <text evidence="13">The sequence shown here is derived from an EMBL/GenBank/DDBJ whole genome shotgun (WGS) entry which is preliminary data.</text>
</comment>
<comment type="catalytic activity">
    <reaction evidence="8 9 10">
        <text>2-[(2R,5Z)-2-carboxy-4-methylthiazol-5(2H)-ylidene]ethyl phosphate + 4-amino-2-methyl-5-(diphosphooxymethyl)pyrimidine + 2 H(+) = thiamine phosphate + CO2 + diphosphate</text>
        <dbReference type="Rhea" id="RHEA:47844"/>
        <dbReference type="ChEBI" id="CHEBI:15378"/>
        <dbReference type="ChEBI" id="CHEBI:16526"/>
        <dbReference type="ChEBI" id="CHEBI:33019"/>
        <dbReference type="ChEBI" id="CHEBI:37575"/>
        <dbReference type="ChEBI" id="CHEBI:57841"/>
        <dbReference type="ChEBI" id="CHEBI:62899"/>
        <dbReference type="EC" id="2.5.1.3"/>
    </reaction>
</comment>
<evidence type="ECO:0000256" key="7">
    <source>
        <dbReference type="ARBA" id="ARBA00047851"/>
    </source>
</evidence>
<evidence type="ECO:0000256" key="1">
    <source>
        <dbReference type="ARBA" id="ARBA00005165"/>
    </source>
</evidence>
<feature type="binding site" evidence="9">
    <location>
        <begin position="27"/>
        <end position="31"/>
    </location>
    <ligand>
        <name>4-amino-2-methyl-5-(diphosphooxymethyl)pyrimidine</name>
        <dbReference type="ChEBI" id="CHEBI:57841"/>
    </ligand>
</feature>